<dbReference type="AlphaFoldDB" id="A0A3B1CDB1"/>
<accession>A0A3B1CDB1</accession>
<protein>
    <submittedName>
        <fullName evidence="2">Uncharacterized protein</fullName>
    </submittedName>
</protein>
<organism evidence="2">
    <name type="scientific">hydrothermal vent metagenome</name>
    <dbReference type="NCBI Taxonomy" id="652676"/>
    <lineage>
        <taxon>unclassified sequences</taxon>
        <taxon>metagenomes</taxon>
        <taxon>ecological metagenomes</taxon>
    </lineage>
</organism>
<evidence type="ECO:0000313" key="2">
    <source>
        <dbReference type="EMBL" id="VAX16685.1"/>
    </source>
</evidence>
<dbReference type="EMBL" id="UOGB01000063">
    <property type="protein sequence ID" value="VAX16685.1"/>
    <property type="molecule type" value="Genomic_DNA"/>
</dbReference>
<keyword evidence="1" id="KW-0812">Transmembrane</keyword>
<gene>
    <name evidence="2" type="ORF">MNBD_NITROSPINAE03-815</name>
</gene>
<name>A0A3B1CDB1_9ZZZZ</name>
<reference evidence="2" key="1">
    <citation type="submission" date="2018-06" db="EMBL/GenBank/DDBJ databases">
        <authorList>
            <person name="Zhirakovskaya E."/>
        </authorList>
    </citation>
    <scope>NUCLEOTIDE SEQUENCE</scope>
</reference>
<proteinExistence type="predicted"/>
<evidence type="ECO:0000256" key="1">
    <source>
        <dbReference type="SAM" id="Phobius"/>
    </source>
</evidence>
<keyword evidence="1" id="KW-1133">Transmembrane helix</keyword>
<keyword evidence="1" id="KW-0472">Membrane</keyword>
<sequence length="34" mass="3938">MIDKVTVTLLGALVIGFIVWYFFMIPDKSKHKPE</sequence>
<feature type="transmembrane region" description="Helical" evidence="1">
    <location>
        <begin position="6"/>
        <end position="23"/>
    </location>
</feature>